<sequence>MSTALAVHHGPFGRVALYNLDRSLALHAHREGHLIIHIQGPPASIRIDEDIFPLSGGQAVAISPWQPHNYMSLDSEEPSLFLTLYIKPFWFLEASRQANASLRFGRSQIDVTEQIFRLSFQVASAMLEDADDSFIAGYLYELTQACFDQSWQWVAEGATFTRCAPPVRDFRVRNSVKLMQHRVSERIVLDKIARESGLSRPHFYKLFRQQVGITPNIYLNTLRMESAIDRLTTTSDAVTDIGLDLGFSSQASFTRFFIANAGIAPSDYRRVVHFAGLA</sequence>
<dbReference type="RefSeq" id="WP_148916745.1">
    <property type="nucleotide sequence ID" value="NZ_VSZS01000068.1"/>
</dbReference>
<keyword evidence="1" id="KW-0805">Transcription regulation</keyword>
<dbReference type="InterPro" id="IPR050204">
    <property type="entry name" value="AraC_XylS_family_regulators"/>
</dbReference>
<evidence type="ECO:0000259" key="5">
    <source>
        <dbReference type="PROSITE" id="PS01124"/>
    </source>
</evidence>
<dbReference type="SUPFAM" id="SSF51215">
    <property type="entry name" value="Regulatory protein AraC"/>
    <property type="match status" value="1"/>
</dbReference>
<keyword evidence="2" id="KW-0238">DNA-binding</keyword>
<dbReference type="InterPro" id="IPR018060">
    <property type="entry name" value="HTH_AraC"/>
</dbReference>
<dbReference type="GO" id="GO:0003700">
    <property type="term" value="F:DNA-binding transcription factor activity"/>
    <property type="evidence" value="ECO:0007669"/>
    <property type="project" value="InterPro"/>
</dbReference>
<dbReference type="GO" id="GO:0043565">
    <property type="term" value="F:sequence-specific DNA binding"/>
    <property type="evidence" value="ECO:0007669"/>
    <property type="project" value="InterPro"/>
</dbReference>
<evidence type="ECO:0000313" key="7">
    <source>
        <dbReference type="Proteomes" id="UP000323258"/>
    </source>
</evidence>
<reference evidence="6 7" key="1">
    <citation type="submission" date="2019-08" db="EMBL/GenBank/DDBJ databases">
        <authorList>
            <person name="Seo Y.L."/>
        </authorList>
    </citation>
    <scope>NUCLEOTIDE SEQUENCE [LARGE SCALE GENOMIC DNA]</scope>
    <source>
        <strain evidence="6 7">MaA-C15</strain>
    </source>
</reference>
<dbReference type="InterPro" id="IPR009057">
    <property type="entry name" value="Homeodomain-like_sf"/>
</dbReference>
<feature type="domain" description="HTH araC/xylS-type" evidence="5">
    <location>
        <begin position="173"/>
        <end position="271"/>
    </location>
</feature>
<evidence type="ECO:0000313" key="6">
    <source>
        <dbReference type="EMBL" id="TYR29366.1"/>
    </source>
</evidence>
<name>A0A5D4GKI5_9HYPH</name>
<proteinExistence type="predicted"/>
<dbReference type="PROSITE" id="PS01124">
    <property type="entry name" value="HTH_ARAC_FAMILY_2"/>
    <property type="match status" value="1"/>
</dbReference>
<dbReference type="Pfam" id="PF12833">
    <property type="entry name" value="HTH_18"/>
    <property type="match status" value="1"/>
</dbReference>
<dbReference type="SMART" id="SM00342">
    <property type="entry name" value="HTH_ARAC"/>
    <property type="match status" value="1"/>
</dbReference>
<dbReference type="InterPro" id="IPR020449">
    <property type="entry name" value="Tscrpt_reg_AraC-type_HTH"/>
</dbReference>
<dbReference type="InterPro" id="IPR003313">
    <property type="entry name" value="AraC-bd"/>
</dbReference>
<dbReference type="PANTHER" id="PTHR46796">
    <property type="entry name" value="HTH-TYPE TRANSCRIPTIONAL ACTIVATOR RHAS-RELATED"/>
    <property type="match status" value="1"/>
</dbReference>
<dbReference type="Gene3D" id="2.60.120.10">
    <property type="entry name" value="Jelly Rolls"/>
    <property type="match status" value="1"/>
</dbReference>
<keyword evidence="7" id="KW-1185">Reference proteome</keyword>
<dbReference type="SUPFAM" id="SSF46689">
    <property type="entry name" value="Homeodomain-like"/>
    <property type="match status" value="2"/>
</dbReference>
<keyword evidence="3" id="KW-0010">Activator</keyword>
<dbReference type="InterPro" id="IPR014710">
    <property type="entry name" value="RmlC-like_jellyroll"/>
</dbReference>
<accession>A0A5D4GKI5</accession>
<evidence type="ECO:0000256" key="3">
    <source>
        <dbReference type="ARBA" id="ARBA00023159"/>
    </source>
</evidence>
<gene>
    <name evidence="6" type="ORF">FY036_21035</name>
</gene>
<comment type="caution">
    <text evidence="6">The sequence shown here is derived from an EMBL/GenBank/DDBJ whole genome shotgun (WGS) entry which is preliminary data.</text>
</comment>
<organism evidence="6 7">
    <name type="scientific">Neoaquamicrobium microcysteis</name>
    <dbReference type="NCBI Taxonomy" id="2682781"/>
    <lineage>
        <taxon>Bacteria</taxon>
        <taxon>Pseudomonadati</taxon>
        <taxon>Pseudomonadota</taxon>
        <taxon>Alphaproteobacteria</taxon>
        <taxon>Hyphomicrobiales</taxon>
        <taxon>Phyllobacteriaceae</taxon>
        <taxon>Neoaquamicrobium</taxon>
    </lineage>
</organism>
<dbReference type="OrthoDB" id="8201115at2"/>
<dbReference type="PANTHER" id="PTHR46796:SF2">
    <property type="entry name" value="TRANSCRIPTIONAL REGULATORY PROTEIN"/>
    <property type="match status" value="1"/>
</dbReference>
<evidence type="ECO:0000256" key="1">
    <source>
        <dbReference type="ARBA" id="ARBA00023015"/>
    </source>
</evidence>
<protein>
    <submittedName>
        <fullName evidence="6">AraC family transcriptional regulator</fullName>
    </submittedName>
</protein>
<dbReference type="PRINTS" id="PR00032">
    <property type="entry name" value="HTHARAC"/>
</dbReference>
<evidence type="ECO:0000256" key="2">
    <source>
        <dbReference type="ARBA" id="ARBA00023125"/>
    </source>
</evidence>
<dbReference type="AlphaFoldDB" id="A0A5D4GKI5"/>
<dbReference type="InterPro" id="IPR037923">
    <property type="entry name" value="HTH-like"/>
</dbReference>
<keyword evidence="4" id="KW-0804">Transcription</keyword>
<dbReference type="EMBL" id="VSZS01000068">
    <property type="protein sequence ID" value="TYR29366.1"/>
    <property type="molecule type" value="Genomic_DNA"/>
</dbReference>
<dbReference type="Proteomes" id="UP000323258">
    <property type="component" value="Unassembled WGS sequence"/>
</dbReference>
<dbReference type="Gene3D" id="1.10.10.60">
    <property type="entry name" value="Homeodomain-like"/>
    <property type="match status" value="2"/>
</dbReference>
<evidence type="ECO:0000256" key="4">
    <source>
        <dbReference type="ARBA" id="ARBA00023163"/>
    </source>
</evidence>
<dbReference type="InterPro" id="IPR018062">
    <property type="entry name" value="HTH_AraC-typ_CS"/>
</dbReference>
<dbReference type="Pfam" id="PF02311">
    <property type="entry name" value="AraC_binding"/>
    <property type="match status" value="1"/>
</dbReference>
<dbReference type="PROSITE" id="PS00041">
    <property type="entry name" value="HTH_ARAC_FAMILY_1"/>
    <property type="match status" value="1"/>
</dbReference>
<reference evidence="6 7" key="2">
    <citation type="submission" date="2019-09" db="EMBL/GenBank/DDBJ databases">
        <title>Mesorhizobium sp. MaA-C15 isolated from Microcystis aeruginosa.</title>
        <authorList>
            <person name="Jeong S.E."/>
            <person name="Jin H.M."/>
            <person name="Jeon C.O."/>
        </authorList>
    </citation>
    <scope>NUCLEOTIDE SEQUENCE [LARGE SCALE GENOMIC DNA]</scope>
    <source>
        <strain evidence="6 7">MaA-C15</strain>
    </source>
</reference>